<evidence type="ECO:0000313" key="6">
    <source>
        <dbReference type="Proteomes" id="UP000054937"/>
    </source>
</evidence>
<keyword evidence="2" id="KW-0175">Coiled coil</keyword>
<dbReference type="SUPFAM" id="SSF51197">
    <property type="entry name" value="Clavaminate synthase-like"/>
    <property type="match status" value="1"/>
</dbReference>
<feature type="compositionally biased region" description="Low complexity" evidence="3">
    <location>
        <begin position="310"/>
        <end position="336"/>
    </location>
</feature>
<feature type="coiled-coil region" evidence="2">
    <location>
        <begin position="208"/>
        <end position="254"/>
    </location>
</feature>
<evidence type="ECO:0000313" key="5">
    <source>
        <dbReference type="EMBL" id="KRX02650.1"/>
    </source>
</evidence>
<dbReference type="Proteomes" id="UP000054937">
    <property type="component" value="Unassembled WGS sequence"/>
</dbReference>
<dbReference type="EMBL" id="LDAU01000154">
    <property type="protein sequence ID" value="KRX02650.1"/>
    <property type="molecule type" value="Genomic_DNA"/>
</dbReference>
<evidence type="ECO:0000256" key="1">
    <source>
        <dbReference type="ARBA" id="ARBA00023002"/>
    </source>
</evidence>
<keyword evidence="6" id="KW-1185">Reference proteome</keyword>
<dbReference type="InParanoid" id="A0A0V0QKL0"/>
<proteinExistence type="predicted"/>
<feature type="region of interest" description="Disordered" evidence="3">
    <location>
        <begin position="303"/>
        <end position="338"/>
    </location>
</feature>
<accession>A0A0V0QKL0</accession>
<protein>
    <recommendedName>
        <fullName evidence="4">TauD/TfdA-like domain-containing protein</fullName>
    </recommendedName>
</protein>
<gene>
    <name evidence="5" type="ORF">PPERSA_11990</name>
</gene>
<name>A0A0V0QKL0_PSEPJ</name>
<dbReference type="InterPro" id="IPR003819">
    <property type="entry name" value="TauD/TfdA-like"/>
</dbReference>
<dbReference type="InterPro" id="IPR042098">
    <property type="entry name" value="TauD-like_sf"/>
</dbReference>
<organism evidence="5 6">
    <name type="scientific">Pseudocohnilembus persalinus</name>
    <name type="common">Ciliate</name>
    <dbReference type="NCBI Taxonomy" id="266149"/>
    <lineage>
        <taxon>Eukaryota</taxon>
        <taxon>Sar</taxon>
        <taxon>Alveolata</taxon>
        <taxon>Ciliophora</taxon>
        <taxon>Intramacronucleata</taxon>
        <taxon>Oligohymenophorea</taxon>
        <taxon>Scuticociliatia</taxon>
        <taxon>Philasterida</taxon>
        <taxon>Pseudocohnilembidae</taxon>
        <taxon>Pseudocohnilembus</taxon>
    </lineage>
</organism>
<keyword evidence="1" id="KW-0560">Oxidoreductase</keyword>
<feature type="coiled-coil region" evidence="2">
    <location>
        <begin position="471"/>
        <end position="508"/>
    </location>
</feature>
<dbReference type="GO" id="GO:0016491">
    <property type="term" value="F:oxidoreductase activity"/>
    <property type="evidence" value="ECO:0007669"/>
    <property type="project" value="UniProtKB-KW"/>
</dbReference>
<evidence type="ECO:0000259" key="4">
    <source>
        <dbReference type="Pfam" id="PF02668"/>
    </source>
</evidence>
<comment type="caution">
    <text evidence="5">The sequence shown here is derived from an EMBL/GenBank/DDBJ whole genome shotgun (WGS) entry which is preliminary data.</text>
</comment>
<dbReference type="OrthoDB" id="303603at2759"/>
<evidence type="ECO:0000256" key="2">
    <source>
        <dbReference type="SAM" id="Coils"/>
    </source>
</evidence>
<dbReference type="Pfam" id="PF02668">
    <property type="entry name" value="TauD"/>
    <property type="match status" value="1"/>
</dbReference>
<dbReference type="AlphaFoldDB" id="A0A0V0QKL0"/>
<evidence type="ECO:0000256" key="3">
    <source>
        <dbReference type="SAM" id="MobiDB-lite"/>
    </source>
</evidence>
<sequence length="862" mass="100173">MSLNVIEQQSYMPSYNNMEDLDIDNSPVQKWSNRNFLYQTQSIHEQAKNQQDITLLINEIFKKTISKTVQIAQDKELDKKTPSCAVMDSLLCCEKVIQSYAGVFDISDTDYQTDGLLEDLEPASVIPDAWIRSQIQVDHQNIELYDQIGSLPDLGNHKKSIDTKSVYSTISKYSTYSKATSTKSGVKKKKKVQQNPPIPIDLTEPLFITEEESQLRKEKEEEKRIIQKNLQKIREEKLRQEEEAKTKIKEQKQDKNVIGVTFDYSGEELMVHRLKVNKLPPTNVNMLLDFTDPQEQAQKLLKKNKKTPHKNNQNNSNSNKNSTNKQQMQKSQTNSTLPPIKMAEYSATPMDTIQLNEGVKMTYEGRKRIGPKPNSQALMYLTGTFNSNSSSQKLRLNKKDYEKIVQGQDKLGSHKLDQNKNNQRLMKTLQEQNQSDSIDSQDQYYNTFSNFKQSNKNNTGEGIQIHKSNIMQQLASQIDEEDENLIRLQKIQKEKEKQFLELQKQQNQQSAIDKFNQTQIVANNQWGKQHQDPSRSFINTPFSLNKPNQKNLLSTLGKVNKPRSRNFIQNNQIDLYQPKITHQTIQEIKHKLLKNDIVYLNTQPILQQYISTNELKEIKNINNNTNNTKEKLIKEILMNILSPIATIRTHSKNDTSLIWDVKPKKDIYNIQNIYDINNINNIQGIYNNKKIFTRSHTDQEFTQHTDSSFEEPPPQYIALGVINADFQGYGLNSFLKVQDIIDKLSQENLEVLENSLFKIRVPLDFHKNVDYIRGNLIFNTREGKKGIRYRDDIIDQKELLNKEQIESYQELQNIIKANENSNLHQLSNGYIVLLNNQTFTHARTKIKSQNRHLIRARFDLNM</sequence>
<feature type="domain" description="TauD/TfdA-like" evidence="4">
    <location>
        <begin position="686"/>
        <end position="856"/>
    </location>
</feature>
<dbReference type="Gene3D" id="3.60.130.10">
    <property type="entry name" value="Clavaminate synthase-like"/>
    <property type="match status" value="1"/>
</dbReference>
<reference evidence="5 6" key="1">
    <citation type="journal article" date="2015" name="Sci. Rep.">
        <title>Genome of the facultative scuticociliatosis pathogen Pseudocohnilembus persalinus provides insight into its virulence through horizontal gene transfer.</title>
        <authorList>
            <person name="Xiong J."/>
            <person name="Wang G."/>
            <person name="Cheng J."/>
            <person name="Tian M."/>
            <person name="Pan X."/>
            <person name="Warren A."/>
            <person name="Jiang C."/>
            <person name="Yuan D."/>
            <person name="Miao W."/>
        </authorList>
    </citation>
    <scope>NUCLEOTIDE SEQUENCE [LARGE SCALE GENOMIC DNA]</scope>
    <source>
        <strain evidence="5">36N120E</strain>
    </source>
</reference>